<dbReference type="Proteomes" id="UP000282613">
    <property type="component" value="Unassembled WGS sequence"/>
</dbReference>
<name>A0A3P6S502_TAEAS</name>
<protein>
    <submittedName>
        <fullName evidence="1">Uncharacterized protein</fullName>
    </submittedName>
</protein>
<reference evidence="1 2" key="1">
    <citation type="submission" date="2018-11" db="EMBL/GenBank/DDBJ databases">
        <authorList>
            <consortium name="Pathogen Informatics"/>
        </authorList>
    </citation>
    <scope>NUCLEOTIDE SEQUENCE [LARGE SCALE GENOMIC DNA]</scope>
</reference>
<organism evidence="1 2">
    <name type="scientific">Taenia asiatica</name>
    <name type="common">Asian tapeworm</name>
    <dbReference type="NCBI Taxonomy" id="60517"/>
    <lineage>
        <taxon>Eukaryota</taxon>
        <taxon>Metazoa</taxon>
        <taxon>Spiralia</taxon>
        <taxon>Lophotrochozoa</taxon>
        <taxon>Platyhelminthes</taxon>
        <taxon>Cestoda</taxon>
        <taxon>Eucestoda</taxon>
        <taxon>Cyclophyllidea</taxon>
        <taxon>Taeniidae</taxon>
        <taxon>Taenia</taxon>
    </lineage>
</organism>
<dbReference type="EMBL" id="UYRS01022229">
    <property type="protein sequence ID" value="VDK51214.1"/>
    <property type="molecule type" value="Genomic_DNA"/>
</dbReference>
<evidence type="ECO:0000313" key="1">
    <source>
        <dbReference type="EMBL" id="VDK51214.1"/>
    </source>
</evidence>
<dbReference type="AlphaFoldDB" id="A0A3P6S502"/>
<sequence>MQHRRLSMTTTTATATATATISNSTTMASQNRRVVPFHEWALVVSRVEATLQPTLSVMSTNKLPPPVHQLHRLFPLPPHILAVKVPQLDLVKGHETA</sequence>
<evidence type="ECO:0000313" key="2">
    <source>
        <dbReference type="Proteomes" id="UP000282613"/>
    </source>
</evidence>
<proteinExistence type="predicted"/>
<keyword evidence="2" id="KW-1185">Reference proteome</keyword>
<accession>A0A3P6S502</accession>
<gene>
    <name evidence="1" type="ORF">TASK_LOCUS10293</name>
</gene>